<dbReference type="PROSITE" id="PS00108">
    <property type="entry name" value="PROTEIN_KINASE_ST"/>
    <property type="match status" value="1"/>
</dbReference>
<evidence type="ECO:0000259" key="24">
    <source>
        <dbReference type="PROSITE" id="PS50011"/>
    </source>
</evidence>
<accession>A0AAD2DX84</accession>
<feature type="coiled-coil region" evidence="22">
    <location>
        <begin position="291"/>
        <end position="325"/>
    </location>
</feature>
<dbReference type="Pfam" id="PF00069">
    <property type="entry name" value="Pkinase"/>
    <property type="match status" value="1"/>
</dbReference>
<proteinExistence type="predicted"/>
<dbReference type="Pfam" id="PF00227">
    <property type="entry name" value="Proteasome"/>
    <property type="match status" value="1"/>
</dbReference>
<keyword evidence="26" id="KW-1185">Reference proteome</keyword>
<evidence type="ECO:0000256" key="22">
    <source>
        <dbReference type="SAM" id="Coils"/>
    </source>
</evidence>
<comment type="catalytic activity">
    <reaction evidence="1">
        <text>S-ubiquitinyl-[E2 ubiquitin-conjugating enzyme]-L-cysteine + [acceptor protein]-L-lysine = [E2 ubiquitin-conjugating enzyme]-L-cysteine + N(6)-ubiquitinyl-[acceptor protein]-L-lysine.</text>
        <dbReference type="EC" id="2.3.2.27"/>
    </reaction>
</comment>
<dbReference type="CDD" id="cd03762">
    <property type="entry name" value="proteasome_beta_type_6"/>
    <property type="match status" value="1"/>
</dbReference>
<dbReference type="Gene3D" id="3.60.20.10">
    <property type="entry name" value="Glutamine Phosphoribosylpyrophosphate, subunit 1, domain 1"/>
    <property type="match status" value="1"/>
</dbReference>
<dbReference type="PROSITE" id="PS51476">
    <property type="entry name" value="PROTEASOME_BETA_2"/>
    <property type="match status" value="1"/>
</dbReference>
<dbReference type="InterPro" id="IPR014729">
    <property type="entry name" value="Rossmann-like_a/b/a_fold"/>
</dbReference>
<dbReference type="SUPFAM" id="SSF52402">
    <property type="entry name" value="Adenine nucleotide alpha hydrolases-like"/>
    <property type="match status" value="1"/>
</dbReference>
<comment type="pathway">
    <text evidence="5">Protein modification; protein ubiquitination.</text>
</comment>
<dbReference type="FunFam" id="3.60.20.10:FF:000035">
    <property type="entry name" value="Proteasome subunit beta"/>
    <property type="match status" value="1"/>
</dbReference>
<evidence type="ECO:0000256" key="21">
    <source>
        <dbReference type="PIRSR" id="PIRSR600243-1"/>
    </source>
</evidence>
<keyword evidence="9" id="KW-0645">Protease</keyword>
<dbReference type="InterPro" id="IPR008271">
    <property type="entry name" value="Ser/Thr_kinase_AS"/>
</dbReference>
<dbReference type="GO" id="GO:0005524">
    <property type="term" value="F:ATP binding"/>
    <property type="evidence" value="ECO:0007669"/>
    <property type="project" value="UniProtKB-KW"/>
</dbReference>
<keyword evidence="14" id="KW-0378">Hydrolase</keyword>
<gene>
    <name evidence="25" type="ORF">FPE_LOCUS14060</name>
</gene>
<evidence type="ECO:0000256" key="19">
    <source>
        <dbReference type="ARBA" id="ARBA00023242"/>
    </source>
</evidence>
<evidence type="ECO:0000256" key="23">
    <source>
        <dbReference type="SAM" id="MobiDB-lite"/>
    </source>
</evidence>
<evidence type="ECO:0000256" key="15">
    <source>
        <dbReference type="ARBA" id="ARBA00022840"/>
    </source>
</evidence>
<keyword evidence="17 22" id="KW-0175">Coiled coil</keyword>
<evidence type="ECO:0000256" key="1">
    <source>
        <dbReference type="ARBA" id="ARBA00000900"/>
    </source>
</evidence>
<keyword evidence="15" id="KW-0067">ATP-binding</keyword>
<dbReference type="InterPro" id="IPR011009">
    <property type="entry name" value="Kinase-like_dom_sf"/>
</dbReference>
<dbReference type="InterPro" id="IPR006016">
    <property type="entry name" value="UspA"/>
</dbReference>
<feature type="active site" description="Nucleophile" evidence="21">
    <location>
        <position position="790"/>
    </location>
</feature>
<dbReference type="SUPFAM" id="SSF56112">
    <property type="entry name" value="Protein kinase-like (PK-like)"/>
    <property type="match status" value="1"/>
</dbReference>
<dbReference type="InterPro" id="IPR023333">
    <property type="entry name" value="Proteasome_suB-type"/>
</dbReference>
<evidence type="ECO:0000256" key="20">
    <source>
        <dbReference type="ARBA" id="ARBA00072310"/>
    </source>
</evidence>
<evidence type="ECO:0000256" key="4">
    <source>
        <dbReference type="ARBA" id="ARBA00004123"/>
    </source>
</evidence>
<evidence type="ECO:0000256" key="14">
    <source>
        <dbReference type="ARBA" id="ARBA00022801"/>
    </source>
</evidence>
<dbReference type="InterPro" id="IPR000719">
    <property type="entry name" value="Prot_kinase_dom"/>
</dbReference>
<organism evidence="25 26">
    <name type="scientific">Fraxinus pennsylvanica</name>
    <dbReference type="NCBI Taxonomy" id="56036"/>
    <lineage>
        <taxon>Eukaryota</taxon>
        <taxon>Viridiplantae</taxon>
        <taxon>Streptophyta</taxon>
        <taxon>Embryophyta</taxon>
        <taxon>Tracheophyta</taxon>
        <taxon>Spermatophyta</taxon>
        <taxon>Magnoliopsida</taxon>
        <taxon>eudicotyledons</taxon>
        <taxon>Gunneridae</taxon>
        <taxon>Pentapetalae</taxon>
        <taxon>asterids</taxon>
        <taxon>lamiids</taxon>
        <taxon>Lamiales</taxon>
        <taxon>Oleaceae</taxon>
        <taxon>Oleeae</taxon>
        <taxon>Fraxinus</taxon>
    </lineage>
</organism>
<dbReference type="AlphaFoldDB" id="A0AAD2DX84"/>
<reference evidence="25" key="1">
    <citation type="submission" date="2023-05" db="EMBL/GenBank/DDBJ databases">
        <authorList>
            <person name="Huff M."/>
        </authorList>
    </citation>
    <scope>NUCLEOTIDE SEQUENCE</scope>
</reference>
<protein>
    <recommendedName>
        <fullName evidence="20">Proteasome subunit beta type-6</fullName>
        <ecNumber evidence="7">2.3.2.27</ecNumber>
        <ecNumber evidence="6">3.4.25.1</ecNumber>
    </recommendedName>
</protein>
<evidence type="ECO:0000256" key="12">
    <source>
        <dbReference type="ARBA" id="ARBA00022741"/>
    </source>
</evidence>
<evidence type="ECO:0000256" key="3">
    <source>
        <dbReference type="ARBA" id="ARBA00002000"/>
    </source>
</evidence>
<name>A0AAD2DX84_9LAMI</name>
<dbReference type="GO" id="GO:0004298">
    <property type="term" value="F:threonine-type endopeptidase activity"/>
    <property type="evidence" value="ECO:0007669"/>
    <property type="project" value="UniProtKB-KW"/>
</dbReference>
<evidence type="ECO:0000256" key="9">
    <source>
        <dbReference type="ARBA" id="ARBA00022670"/>
    </source>
</evidence>
<dbReference type="InterPro" id="IPR001353">
    <property type="entry name" value="Proteasome_sua/b"/>
</dbReference>
<keyword evidence="13" id="KW-0833">Ubl conjugation pathway</keyword>
<dbReference type="Pfam" id="PF00582">
    <property type="entry name" value="Usp"/>
    <property type="match status" value="1"/>
</dbReference>
<evidence type="ECO:0000256" key="8">
    <source>
        <dbReference type="ARBA" id="ARBA00022490"/>
    </source>
</evidence>
<evidence type="ECO:0000256" key="13">
    <source>
        <dbReference type="ARBA" id="ARBA00022786"/>
    </source>
</evidence>
<evidence type="ECO:0000256" key="17">
    <source>
        <dbReference type="ARBA" id="ARBA00023054"/>
    </source>
</evidence>
<dbReference type="EMBL" id="OU503043">
    <property type="protein sequence ID" value="CAI9766630.1"/>
    <property type="molecule type" value="Genomic_DNA"/>
</dbReference>
<dbReference type="GO" id="GO:0061630">
    <property type="term" value="F:ubiquitin protein ligase activity"/>
    <property type="evidence" value="ECO:0007669"/>
    <property type="project" value="UniProtKB-EC"/>
</dbReference>
<dbReference type="GO" id="GO:0051603">
    <property type="term" value="P:proteolysis involved in protein catabolic process"/>
    <property type="evidence" value="ECO:0007669"/>
    <property type="project" value="InterPro"/>
</dbReference>
<comment type="catalytic activity">
    <reaction evidence="2">
        <text>Cleavage of peptide bonds with very broad specificity.</text>
        <dbReference type="EC" id="3.4.25.1"/>
    </reaction>
</comment>
<keyword evidence="8" id="KW-0963">Cytoplasm</keyword>
<feature type="region of interest" description="Disordered" evidence="23">
    <location>
        <begin position="165"/>
        <end position="201"/>
    </location>
</feature>
<evidence type="ECO:0000256" key="16">
    <source>
        <dbReference type="ARBA" id="ARBA00022942"/>
    </source>
</evidence>
<feature type="domain" description="Protein kinase" evidence="24">
    <location>
        <begin position="432"/>
        <end position="695"/>
    </location>
</feature>
<dbReference type="PANTHER" id="PTHR45647">
    <property type="entry name" value="OS02G0152300 PROTEIN"/>
    <property type="match status" value="1"/>
</dbReference>
<evidence type="ECO:0000313" key="25">
    <source>
        <dbReference type="EMBL" id="CAI9766630.1"/>
    </source>
</evidence>
<comment type="function">
    <text evidence="3">The proteasome is a multicatalytic proteinase complex which is characterized by its ability to cleave peptides with Arg, Phe, Tyr, Leu, and Glu adjacent to the leaving group at neutral or slightly basic pH. The proteasome has an ATP-dependent proteolytic activity.</text>
</comment>
<dbReference type="GO" id="GO:0005839">
    <property type="term" value="C:proteasome core complex"/>
    <property type="evidence" value="ECO:0007669"/>
    <property type="project" value="InterPro"/>
</dbReference>
<dbReference type="PROSITE" id="PS00854">
    <property type="entry name" value="PROTEASOME_BETA_1"/>
    <property type="match status" value="1"/>
</dbReference>
<keyword evidence="19" id="KW-0539">Nucleus</keyword>
<dbReference type="Gene3D" id="3.40.50.620">
    <property type="entry name" value="HUPs"/>
    <property type="match status" value="1"/>
</dbReference>
<evidence type="ECO:0000313" key="26">
    <source>
        <dbReference type="Proteomes" id="UP000834106"/>
    </source>
</evidence>
<dbReference type="SUPFAM" id="SSF56235">
    <property type="entry name" value="N-terminal nucleophile aminohydrolases (Ntn hydrolases)"/>
    <property type="match status" value="1"/>
</dbReference>
<keyword evidence="10" id="KW-0808">Transferase</keyword>
<evidence type="ECO:0000256" key="6">
    <source>
        <dbReference type="ARBA" id="ARBA00012039"/>
    </source>
</evidence>
<dbReference type="CDD" id="cd01989">
    <property type="entry name" value="USP_STK_Ubox_N"/>
    <property type="match status" value="1"/>
</dbReference>
<keyword evidence="16" id="KW-0647">Proteasome</keyword>
<dbReference type="InterPro" id="IPR000243">
    <property type="entry name" value="Pept_T1A_subB"/>
</dbReference>
<comment type="subcellular location">
    <subcellularLocation>
        <location evidence="4">Nucleus</location>
    </subcellularLocation>
</comment>
<keyword evidence="11" id="KW-0888">Threonine protease</keyword>
<dbReference type="SMART" id="SM00220">
    <property type="entry name" value="S_TKc"/>
    <property type="match status" value="1"/>
</dbReference>
<keyword evidence="18" id="KW-0865">Zymogen</keyword>
<feature type="compositionally biased region" description="Polar residues" evidence="23">
    <location>
        <begin position="165"/>
        <end position="178"/>
    </location>
</feature>
<dbReference type="GO" id="GO:0004672">
    <property type="term" value="F:protein kinase activity"/>
    <property type="evidence" value="ECO:0007669"/>
    <property type="project" value="InterPro"/>
</dbReference>
<dbReference type="FunFam" id="3.30.200.20:FF:000162">
    <property type="entry name" value="Adenine nucleotide alpha hydrolase-like domain kinase"/>
    <property type="match status" value="1"/>
</dbReference>
<dbReference type="EC" id="2.3.2.27" evidence="7"/>
<keyword evidence="12" id="KW-0547">Nucleotide-binding</keyword>
<evidence type="ECO:0000256" key="18">
    <source>
        <dbReference type="ARBA" id="ARBA00023145"/>
    </source>
</evidence>
<dbReference type="Gene3D" id="3.30.200.20">
    <property type="entry name" value="Phosphorylase Kinase, domain 1"/>
    <property type="match status" value="1"/>
</dbReference>
<dbReference type="PRINTS" id="PR00141">
    <property type="entry name" value="PROTEASOME"/>
</dbReference>
<dbReference type="GO" id="GO:0005634">
    <property type="term" value="C:nucleus"/>
    <property type="evidence" value="ECO:0007669"/>
    <property type="project" value="UniProtKB-SubCell"/>
</dbReference>
<dbReference type="InterPro" id="IPR029055">
    <property type="entry name" value="Ntn_hydrolases_N"/>
</dbReference>
<dbReference type="PROSITE" id="PS50011">
    <property type="entry name" value="PROTEIN_KINASE_DOM"/>
    <property type="match status" value="1"/>
</dbReference>
<evidence type="ECO:0000256" key="5">
    <source>
        <dbReference type="ARBA" id="ARBA00004906"/>
    </source>
</evidence>
<evidence type="ECO:0000256" key="10">
    <source>
        <dbReference type="ARBA" id="ARBA00022679"/>
    </source>
</evidence>
<evidence type="ECO:0000256" key="2">
    <source>
        <dbReference type="ARBA" id="ARBA00001198"/>
    </source>
</evidence>
<dbReference type="Gene3D" id="1.10.510.10">
    <property type="entry name" value="Transferase(Phosphotransferase) domain 1"/>
    <property type="match status" value="1"/>
</dbReference>
<dbReference type="PANTHER" id="PTHR45647:SF132">
    <property type="entry name" value="KINASE WITH ADENINE NUCLEOTIDE ALPHA HYDROLASES-LIKE DOMAIN-CONTAINING PROTEIN"/>
    <property type="match status" value="1"/>
</dbReference>
<evidence type="ECO:0000256" key="11">
    <source>
        <dbReference type="ARBA" id="ARBA00022698"/>
    </source>
</evidence>
<evidence type="ECO:0000256" key="7">
    <source>
        <dbReference type="ARBA" id="ARBA00012483"/>
    </source>
</evidence>
<dbReference type="InterPro" id="IPR016050">
    <property type="entry name" value="Proteasome_bsu_CS"/>
</dbReference>
<dbReference type="FunFam" id="1.10.510.10:FF:000498">
    <property type="entry name" value="U-box domain-containing protein 51"/>
    <property type="match status" value="1"/>
</dbReference>
<sequence>MSQKGNNGDKKEEMVAVAIDKDKGSQAALKWAVDHLLRKGKRVSLIHVKQKTSIAVAMGSQASFCESGEDANTYKGPTDSITKEMFLPYRCFCTRKNMQVTEVVLEDTDIARALCDYVKNTLLETLVLGAPSRSSFARNVRSASIALPNQPPHPLQNQTRLPLTSTDARSVQSSTQGNYVDKAPFSPVATMDDKDSIKSPFTRGKISNRSYSELSAAVTDISFVSSRRLSTDRTIASFDSQETNIAPRLSNSSDTDGRLSFGSPFSGSLSSDANSSFGIFSSSSLESGNFSWSSSQNLDEVEAEMRRLKQELKQAMEMYNSVCKEAFTAKQKALELRRWKVEEQQRLEKARLAEGAALVIAEKEKAKCKSALEKAEAAQRIADLEAQKRIDAETKALKESEERRKVLDKSVQNDVRYHKYSIQEIEAATDSFSESRKIGEGGYGPVYKCYLDHTQVAVKVLRPDAAQGRSQFQQEVEVLSTIRHPNMVLLLGACPEYGCLVYEYMANGSLDDRLFRRENTPVLPWKLRFRIAAEIGTSLLFLHQTKPEPLVHRDLKPGNILLDRNFVSKISDVGLARLVPPNVADSVTQCHMTSAAGTFCYIDPEYQQTGMLGIKSDVYSLGVVLLQIITARPPMGLTHHVETAIENGTFADMLDPSIPDWPIEETLKFAKLALKCTEMRRKDRPDLGNVVLPELNMLRALAEETIPNITLSNSPQGNRSQSQSSSQALIKLRGTTTKDFNPALLPLPAGLKGFLLLNHSNLVRSIDRSAQNHIMDVSTGDIDAPHSMGTTIIGVTYNGGVVLGADSRTSTGMYVANRASDKITKLTDNVYVCRSGSAADSQIVSDYVRYFLHQHTIQLGQPSTVKVAANLVRLLSYSNKNMLQTGLIIGGWDKYEGGKIYGIPLGGTILEQPFAIGGSGSTYLYGFFDQAWKEGMTKEEAEQLVVKAVSLAIARDGASGGVVRTVTINSEGVTRKFYPCEKLPLWHEELEPQNSLLDILSAGSPEPMIS</sequence>
<dbReference type="EC" id="3.4.25.1" evidence="6"/>
<dbReference type="Proteomes" id="UP000834106">
    <property type="component" value="Chromosome 8"/>
</dbReference>
<dbReference type="InterPro" id="IPR051348">
    <property type="entry name" value="U-box_ubiquitin_ligases"/>
</dbReference>